<comment type="catalytic activity">
    <reaction evidence="1 7">
        <text>D-glucuronate = D-fructuronate</text>
        <dbReference type="Rhea" id="RHEA:13049"/>
        <dbReference type="ChEBI" id="CHEBI:58720"/>
        <dbReference type="ChEBI" id="CHEBI:59863"/>
        <dbReference type="EC" id="5.3.1.12"/>
    </reaction>
</comment>
<dbReference type="GO" id="GO:0008880">
    <property type="term" value="F:glucuronate isomerase activity"/>
    <property type="evidence" value="ECO:0007669"/>
    <property type="project" value="UniProtKB-UniRule"/>
</dbReference>
<dbReference type="KEGG" id="smen:SAMEA4412692_0435"/>
<protein>
    <recommendedName>
        <fullName evidence="5 7">Uronate isomerase</fullName>
        <ecNumber evidence="4 7">5.3.1.12</ecNumber>
    </recommendedName>
    <alternativeName>
        <fullName evidence="7">Glucuronate isomerase</fullName>
    </alternativeName>
    <alternativeName>
        <fullName evidence="7">Uronic isomerase</fullName>
    </alternativeName>
</protein>
<dbReference type="STRING" id="1123308.GCA_000380085_01227"/>
<dbReference type="EMBL" id="LT906439">
    <property type="protein sequence ID" value="SNU86922.1"/>
    <property type="molecule type" value="Genomic_DNA"/>
</dbReference>
<keyword evidence="9" id="KW-1185">Reference proteome</keyword>
<evidence type="ECO:0000313" key="9">
    <source>
        <dbReference type="Proteomes" id="UP000215185"/>
    </source>
</evidence>
<evidence type="ECO:0000256" key="2">
    <source>
        <dbReference type="ARBA" id="ARBA00004892"/>
    </source>
</evidence>
<dbReference type="PANTHER" id="PTHR30068">
    <property type="entry name" value="URONATE ISOMERASE"/>
    <property type="match status" value="1"/>
</dbReference>
<dbReference type="OrthoDB" id="9766564at2"/>
<dbReference type="GO" id="GO:0019698">
    <property type="term" value="P:D-galacturonate catabolic process"/>
    <property type="evidence" value="ECO:0007669"/>
    <property type="project" value="TreeGrafter"/>
</dbReference>
<dbReference type="SUPFAM" id="SSF51556">
    <property type="entry name" value="Metallo-dependent hydrolases"/>
    <property type="match status" value="1"/>
</dbReference>
<dbReference type="InterPro" id="IPR003766">
    <property type="entry name" value="Uronate_isomerase"/>
</dbReference>
<dbReference type="Gene3D" id="3.20.20.140">
    <property type="entry name" value="Metal-dependent hydrolases"/>
    <property type="match status" value="1"/>
</dbReference>
<evidence type="ECO:0000256" key="6">
    <source>
        <dbReference type="ARBA" id="ARBA00023235"/>
    </source>
</evidence>
<dbReference type="RefSeq" id="WP_018373782.1">
    <property type="nucleotide sequence ID" value="NZ_LT906439.1"/>
</dbReference>
<accession>A0A239SNU1</accession>
<evidence type="ECO:0000313" key="8">
    <source>
        <dbReference type="EMBL" id="SNU86922.1"/>
    </source>
</evidence>
<keyword evidence="6 7" id="KW-0413">Isomerase</keyword>
<name>A0A239SNU1_9STRE</name>
<comment type="similarity">
    <text evidence="3 7">Belongs to the metallo-dependent hydrolases superfamily. Uronate isomerase family.</text>
</comment>
<evidence type="ECO:0000256" key="1">
    <source>
        <dbReference type="ARBA" id="ARBA00001165"/>
    </source>
</evidence>
<dbReference type="Proteomes" id="UP000215185">
    <property type="component" value="Chromosome 1"/>
</dbReference>
<proteinExistence type="inferred from homology"/>
<evidence type="ECO:0000256" key="4">
    <source>
        <dbReference type="ARBA" id="ARBA00012546"/>
    </source>
</evidence>
<dbReference type="NCBIfam" id="NF002794">
    <property type="entry name" value="PRK02925.1"/>
    <property type="match status" value="1"/>
</dbReference>
<dbReference type="EC" id="5.3.1.12" evidence="4 7"/>
<dbReference type="AlphaFoldDB" id="A0A239SNU1"/>
<dbReference type="GO" id="GO:0042840">
    <property type="term" value="P:D-glucuronate catabolic process"/>
    <property type="evidence" value="ECO:0007669"/>
    <property type="project" value="TreeGrafter"/>
</dbReference>
<organism evidence="8 9">
    <name type="scientific">Streptococcus merionis</name>
    <dbReference type="NCBI Taxonomy" id="400065"/>
    <lineage>
        <taxon>Bacteria</taxon>
        <taxon>Bacillati</taxon>
        <taxon>Bacillota</taxon>
        <taxon>Bacilli</taxon>
        <taxon>Lactobacillales</taxon>
        <taxon>Streptococcaceae</taxon>
        <taxon>Streptococcus</taxon>
    </lineage>
</organism>
<evidence type="ECO:0000256" key="3">
    <source>
        <dbReference type="ARBA" id="ARBA00008397"/>
    </source>
</evidence>
<dbReference type="eggNOG" id="COG1904">
    <property type="taxonomic scope" value="Bacteria"/>
</dbReference>
<comment type="pathway">
    <text evidence="2 7">Carbohydrate metabolism; pentose and glucuronate interconversion.</text>
</comment>
<evidence type="ECO:0000256" key="7">
    <source>
        <dbReference type="HAMAP-Rule" id="MF_00675"/>
    </source>
</evidence>
<dbReference type="UniPathway" id="UPA00246"/>
<comment type="catalytic activity">
    <reaction evidence="7">
        <text>aldehydo-D-galacturonate = keto-D-tagaturonate</text>
        <dbReference type="Rhea" id="RHEA:27702"/>
        <dbReference type="ChEBI" id="CHEBI:12952"/>
        <dbReference type="ChEBI" id="CHEBI:17886"/>
    </reaction>
</comment>
<dbReference type="InterPro" id="IPR032466">
    <property type="entry name" value="Metal_Hydrolase"/>
</dbReference>
<dbReference type="PANTHER" id="PTHR30068:SF4">
    <property type="entry name" value="URONATE ISOMERASE"/>
    <property type="match status" value="1"/>
</dbReference>
<dbReference type="HAMAP" id="MF_00675">
    <property type="entry name" value="UxaC"/>
    <property type="match status" value="1"/>
</dbReference>
<evidence type="ECO:0000256" key="5">
    <source>
        <dbReference type="ARBA" id="ARBA00020555"/>
    </source>
</evidence>
<dbReference type="Gene3D" id="1.10.2020.10">
    <property type="entry name" value="uronate isomerase, domain 2, chain A"/>
    <property type="match status" value="1"/>
</dbReference>
<dbReference type="Pfam" id="PF02614">
    <property type="entry name" value="UxaC"/>
    <property type="match status" value="1"/>
</dbReference>
<reference evidence="8 9" key="1">
    <citation type="submission" date="2017-06" db="EMBL/GenBank/DDBJ databases">
        <authorList>
            <consortium name="Pathogen Informatics"/>
        </authorList>
    </citation>
    <scope>NUCLEOTIDE SEQUENCE [LARGE SCALE GENOMIC DNA]</scope>
    <source>
        <strain evidence="8 9">NCTC13788</strain>
    </source>
</reference>
<gene>
    <name evidence="7 8" type="primary">uxaC</name>
    <name evidence="8" type="ORF">SAMEA4412692_00435</name>
</gene>
<sequence length="466" mass="53097">MAFNDDNFMLTSDAAKKLYGFAKSMPIYDFHCHLDPQAIYEDKPYENIVDLWLDGDHYKWRLMRANGVPENLITSGEKKERFRVWIETVSRAFGNPLYHWSHLELRDVFGIDEVIKPENWESLYDRLNAILAERKISPRSLLKHSDVRFVGTTDHPLDDLTWHEKIAADDTIDVVVAPTFRPDEAFVSHVNFANFTGKLAEKTGLSIRSFSDFVSAMEIRIQYFVAHGCQASDISFGAVQYQDTTEEELDAILTTALAGATLTDDEASAWQSGIFLALCKLYHKYQLVTQVHFGAVRNSHSRLFKQLGADAGFDSMGDQIDLADHLNHFLDALAQSDSLPKMVWYPLNPVYNAVVANTVANFQANTAGIKGQLQFGAGWWFNDTKLGMQDQMNHYADQGILANFIGMLTDSRSFMSFQRHDYFRRILASYIGQWVTDEEIPDDDELLKPLMEDIAYNNAKAFFKSE</sequence>